<accession>X1K450</accession>
<dbReference type="EMBL" id="BARV01001974">
    <property type="protein sequence ID" value="GAI01802.1"/>
    <property type="molecule type" value="Genomic_DNA"/>
</dbReference>
<reference evidence="2" key="1">
    <citation type="journal article" date="2014" name="Front. Microbiol.">
        <title>High frequency of phylogenetically diverse reductive dehalogenase-homologous genes in deep subseafloor sedimentary metagenomes.</title>
        <authorList>
            <person name="Kawai M."/>
            <person name="Futagami T."/>
            <person name="Toyoda A."/>
            <person name="Takaki Y."/>
            <person name="Nishi S."/>
            <person name="Hori S."/>
            <person name="Arai W."/>
            <person name="Tsubouchi T."/>
            <person name="Morono Y."/>
            <person name="Uchiyama I."/>
            <person name="Ito T."/>
            <person name="Fujiyama A."/>
            <person name="Inagaki F."/>
            <person name="Takami H."/>
        </authorList>
    </citation>
    <scope>NUCLEOTIDE SEQUENCE</scope>
    <source>
        <strain evidence="2">Expedition CK06-06</strain>
    </source>
</reference>
<gene>
    <name evidence="2" type="ORF">S06H3_05356</name>
</gene>
<evidence type="ECO:0000313" key="2">
    <source>
        <dbReference type="EMBL" id="GAI01802.1"/>
    </source>
</evidence>
<dbReference type="Pfam" id="PF00881">
    <property type="entry name" value="Nitroreductase"/>
    <property type="match status" value="1"/>
</dbReference>
<feature type="domain" description="Nitroreductase" evidence="1">
    <location>
        <begin position="1"/>
        <end position="43"/>
    </location>
</feature>
<sequence length="65" mass="7639">MLDAARFAQSGGNAQPWEFIVVKDKETKNRIVELVAEAHRYNNFILNLRKRTMPLYPYKKTDRGK</sequence>
<evidence type="ECO:0000259" key="1">
    <source>
        <dbReference type="Pfam" id="PF00881"/>
    </source>
</evidence>
<dbReference type="SUPFAM" id="SSF55469">
    <property type="entry name" value="FMN-dependent nitroreductase-like"/>
    <property type="match status" value="1"/>
</dbReference>
<dbReference type="InterPro" id="IPR029479">
    <property type="entry name" value="Nitroreductase"/>
</dbReference>
<comment type="caution">
    <text evidence="2">The sequence shown here is derived from an EMBL/GenBank/DDBJ whole genome shotgun (WGS) entry which is preliminary data.</text>
</comment>
<organism evidence="2">
    <name type="scientific">marine sediment metagenome</name>
    <dbReference type="NCBI Taxonomy" id="412755"/>
    <lineage>
        <taxon>unclassified sequences</taxon>
        <taxon>metagenomes</taxon>
        <taxon>ecological metagenomes</taxon>
    </lineage>
</organism>
<dbReference type="InterPro" id="IPR000415">
    <property type="entry name" value="Nitroreductase-like"/>
</dbReference>
<proteinExistence type="predicted"/>
<dbReference type="GO" id="GO:0016491">
    <property type="term" value="F:oxidoreductase activity"/>
    <property type="evidence" value="ECO:0007669"/>
    <property type="project" value="InterPro"/>
</dbReference>
<name>X1K450_9ZZZZ</name>
<dbReference type="Gene3D" id="3.40.109.10">
    <property type="entry name" value="NADH Oxidase"/>
    <property type="match status" value="1"/>
</dbReference>
<dbReference type="AlphaFoldDB" id="X1K450"/>
<dbReference type="CDD" id="cd02062">
    <property type="entry name" value="Nitro_FMN_reductase"/>
    <property type="match status" value="1"/>
</dbReference>
<protein>
    <recommendedName>
        <fullName evidence="1">Nitroreductase domain-containing protein</fullName>
    </recommendedName>
</protein>